<evidence type="ECO:0000313" key="3">
    <source>
        <dbReference type="Proteomes" id="UP001292094"/>
    </source>
</evidence>
<evidence type="ECO:0000313" key="2">
    <source>
        <dbReference type="EMBL" id="KAK4304563.1"/>
    </source>
</evidence>
<evidence type="ECO:0000256" key="1">
    <source>
        <dbReference type="SAM" id="MobiDB-lite"/>
    </source>
</evidence>
<sequence length="212" mass="24100">MPKPKKNVLARRLYAKKASEAAAKARKKEEPVASSSTTPPSLIITPPSFLTPPPTSSQKRKSFVLDEERTCEGKERSRFIIEEGSIKDIVKNMLQQVKAVYERLTTDDMMSRCLEGLTQNRNEHLHSRIWKVCPKHRSASKRMVDFATATAVCTYNMGYIGSNFTTDLLGIEYTVSMDNYLKAKDAKMVTPFRRKSRNKKVRRDLEYAAGAF</sequence>
<gene>
    <name evidence="2" type="ORF">Pmani_023443</name>
</gene>
<comment type="caution">
    <text evidence="2">The sequence shown here is derived from an EMBL/GenBank/DDBJ whole genome shotgun (WGS) entry which is preliminary data.</text>
</comment>
<protein>
    <submittedName>
        <fullName evidence="2">Uncharacterized protein</fullName>
    </submittedName>
</protein>
<accession>A0AAE1TZJ7</accession>
<organism evidence="2 3">
    <name type="scientific">Petrolisthes manimaculis</name>
    <dbReference type="NCBI Taxonomy" id="1843537"/>
    <lineage>
        <taxon>Eukaryota</taxon>
        <taxon>Metazoa</taxon>
        <taxon>Ecdysozoa</taxon>
        <taxon>Arthropoda</taxon>
        <taxon>Crustacea</taxon>
        <taxon>Multicrustacea</taxon>
        <taxon>Malacostraca</taxon>
        <taxon>Eumalacostraca</taxon>
        <taxon>Eucarida</taxon>
        <taxon>Decapoda</taxon>
        <taxon>Pleocyemata</taxon>
        <taxon>Anomura</taxon>
        <taxon>Galatheoidea</taxon>
        <taxon>Porcellanidae</taxon>
        <taxon>Petrolisthes</taxon>
    </lineage>
</organism>
<dbReference type="EMBL" id="JAWZYT010002409">
    <property type="protein sequence ID" value="KAK4304563.1"/>
    <property type="molecule type" value="Genomic_DNA"/>
</dbReference>
<feature type="compositionally biased region" description="Low complexity" evidence="1">
    <location>
        <begin position="34"/>
        <end position="48"/>
    </location>
</feature>
<name>A0AAE1TZJ7_9EUCA</name>
<reference evidence="2" key="1">
    <citation type="submission" date="2023-11" db="EMBL/GenBank/DDBJ databases">
        <title>Genome assemblies of two species of porcelain crab, Petrolisthes cinctipes and Petrolisthes manimaculis (Anomura: Porcellanidae).</title>
        <authorList>
            <person name="Angst P."/>
        </authorList>
    </citation>
    <scope>NUCLEOTIDE SEQUENCE</scope>
    <source>
        <strain evidence="2">PB745_02</strain>
        <tissue evidence="2">Gill</tissue>
    </source>
</reference>
<dbReference type="Proteomes" id="UP001292094">
    <property type="component" value="Unassembled WGS sequence"/>
</dbReference>
<keyword evidence="3" id="KW-1185">Reference proteome</keyword>
<dbReference type="AlphaFoldDB" id="A0AAE1TZJ7"/>
<feature type="region of interest" description="Disordered" evidence="1">
    <location>
        <begin position="19"/>
        <end position="61"/>
    </location>
</feature>
<proteinExistence type="predicted"/>